<proteinExistence type="predicted"/>
<keyword evidence="1" id="KW-0378">Hydrolase</keyword>
<evidence type="ECO:0000256" key="1">
    <source>
        <dbReference type="ARBA" id="ARBA00022801"/>
    </source>
</evidence>
<dbReference type="PRINTS" id="PR00111">
    <property type="entry name" value="ABHYDROLASE"/>
</dbReference>
<dbReference type="Gene3D" id="3.40.50.1820">
    <property type="entry name" value="alpha/beta hydrolase"/>
    <property type="match status" value="1"/>
</dbReference>
<dbReference type="EMBL" id="PYGA01000003">
    <property type="protein sequence ID" value="PSK99290.1"/>
    <property type="molecule type" value="Genomic_DNA"/>
</dbReference>
<dbReference type="Pfam" id="PF12146">
    <property type="entry name" value="Hydrolase_4"/>
    <property type="match status" value="1"/>
</dbReference>
<gene>
    <name evidence="3" type="ORF">CLV63_10310</name>
</gene>
<dbReference type="PANTHER" id="PTHR43798">
    <property type="entry name" value="MONOACYLGLYCEROL LIPASE"/>
    <property type="match status" value="1"/>
</dbReference>
<accession>A0A2P8DQ06</accession>
<dbReference type="GO" id="GO:0016020">
    <property type="term" value="C:membrane"/>
    <property type="evidence" value="ECO:0007669"/>
    <property type="project" value="TreeGrafter"/>
</dbReference>
<keyword evidence="4" id="KW-1185">Reference proteome</keyword>
<dbReference type="InterPro" id="IPR000073">
    <property type="entry name" value="AB_hydrolase_1"/>
</dbReference>
<dbReference type="PRINTS" id="PR00412">
    <property type="entry name" value="EPOXHYDRLASE"/>
</dbReference>
<evidence type="ECO:0000313" key="4">
    <source>
        <dbReference type="Proteomes" id="UP000240542"/>
    </source>
</evidence>
<dbReference type="InterPro" id="IPR000639">
    <property type="entry name" value="Epox_hydrolase-like"/>
</dbReference>
<reference evidence="3 4" key="1">
    <citation type="submission" date="2018-03" db="EMBL/GenBank/DDBJ databases">
        <title>Genomic Encyclopedia of Archaeal and Bacterial Type Strains, Phase II (KMG-II): from individual species to whole genera.</title>
        <authorList>
            <person name="Goeker M."/>
        </authorList>
    </citation>
    <scope>NUCLEOTIDE SEQUENCE [LARGE SCALE GENOMIC DNA]</scope>
    <source>
        <strain evidence="3 4">DSM 45312</strain>
    </source>
</reference>
<dbReference type="InterPro" id="IPR050266">
    <property type="entry name" value="AB_hydrolase_sf"/>
</dbReference>
<dbReference type="Proteomes" id="UP000240542">
    <property type="component" value="Unassembled WGS sequence"/>
</dbReference>
<feature type="domain" description="Serine aminopeptidase S33" evidence="2">
    <location>
        <begin position="49"/>
        <end position="273"/>
    </location>
</feature>
<name>A0A2P8DQ06_9ACTN</name>
<dbReference type="InterPro" id="IPR022742">
    <property type="entry name" value="Hydrolase_4"/>
</dbReference>
<comment type="caution">
    <text evidence="3">The sequence shown here is derived from an EMBL/GenBank/DDBJ whole genome shotgun (WGS) entry which is preliminary data.</text>
</comment>
<organism evidence="3 4">
    <name type="scientific">Murinocardiopsis flavida</name>
    <dbReference type="NCBI Taxonomy" id="645275"/>
    <lineage>
        <taxon>Bacteria</taxon>
        <taxon>Bacillati</taxon>
        <taxon>Actinomycetota</taxon>
        <taxon>Actinomycetes</taxon>
        <taxon>Streptosporangiales</taxon>
        <taxon>Nocardiopsidaceae</taxon>
        <taxon>Murinocardiopsis</taxon>
    </lineage>
</organism>
<dbReference type="AlphaFoldDB" id="A0A2P8DQ06"/>
<dbReference type="GO" id="GO:0016787">
    <property type="term" value="F:hydrolase activity"/>
    <property type="evidence" value="ECO:0007669"/>
    <property type="project" value="UniProtKB-KW"/>
</dbReference>
<dbReference type="InterPro" id="IPR029058">
    <property type="entry name" value="AB_hydrolase_fold"/>
</dbReference>
<dbReference type="PANTHER" id="PTHR43798:SF31">
    <property type="entry name" value="AB HYDROLASE SUPERFAMILY PROTEIN YCLE"/>
    <property type="match status" value="1"/>
</dbReference>
<dbReference type="SUPFAM" id="SSF53474">
    <property type="entry name" value="alpha/beta-Hydrolases"/>
    <property type="match status" value="1"/>
</dbReference>
<evidence type="ECO:0000313" key="3">
    <source>
        <dbReference type="EMBL" id="PSK99290.1"/>
    </source>
</evidence>
<sequence length="303" mass="32325">MPPSDRPPEDSGAPLPLGIAPGAAGEFRGVLRRRGCDLHYRLEGWPGPAVVLCHGAHMDLRMFDAQVAPLVAAGYRVLRWDLRGHGASKPMGRDADVVTLTADLLAVLDATVGAPAVLLGHSYGGFVVQELYHHYPEYATALVLVSTLCTTRPVAMHEWWRMRAQHAAAVALPRAVRARGIGAHAAETAAARAYSEHAAAALDRDEFRSVLAGVRGAFRADPAHRIDAPLLLVRGSADRADPGVAATAAAWARREPDCRYEVVRRAGHNVPQDRPAAFNDILLDFLAERAPARPAGAGPGPMA</sequence>
<protein>
    <submittedName>
        <fullName evidence="3">3-oxoadipate enol-lactonase</fullName>
    </submittedName>
</protein>
<evidence type="ECO:0000259" key="2">
    <source>
        <dbReference type="Pfam" id="PF12146"/>
    </source>
</evidence>